<proteinExistence type="predicted"/>
<accession>A0ABS3R8T1</accession>
<comment type="caution">
    <text evidence="1">The sequence shown here is derived from an EMBL/GenBank/DDBJ whole genome shotgun (WGS) entry which is preliminary data.</text>
</comment>
<dbReference type="RefSeq" id="WP_208270964.1">
    <property type="nucleotide sequence ID" value="NZ_BAAAGM010000054.1"/>
</dbReference>
<evidence type="ECO:0000313" key="1">
    <source>
        <dbReference type="EMBL" id="MBO2442638.1"/>
    </source>
</evidence>
<dbReference type="Proteomes" id="UP000666915">
    <property type="component" value="Unassembled WGS sequence"/>
</dbReference>
<gene>
    <name evidence="1" type="ORF">J4557_34435</name>
</gene>
<organism evidence="1 2">
    <name type="scientific">Actinomadura nitritigenes</name>
    <dbReference type="NCBI Taxonomy" id="134602"/>
    <lineage>
        <taxon>Bacteria</taxon>
        <taxon>Bacillati</taxon>
        <taxon>Actinomycetota</taxon>
        <taxon>Actinomycetes</taxon>
        <taxon>Streptosporangiales</taxon>
        <taxon>Thermomonosporaceae</taxon>
        <taxon>Actinomadura</taxon>
    </lineage>
</organism>
<name>A0ABS3R8T1_9ACTN</name>
<reference evidence="1 2" key="1">
    <citation type="submission" date="2021-03" db="EMBL/GenBank/DDBJ databases">
        <authorList>
            <person name="Kanchanasin P."/>
            <person name="Saeng-In P."/>
            <person name="Phongsopitanun W."/>
            <person name="Yuki M."/>
            <person name="Kudo T."/>
            <person name="Ohkuma M."/>
            <person name="Tanasupawat S."/>
        </authorList>
    </citation>
    <scope>NUCLEOTIDE SEQUENCE [LARGE SCALE GENOMIC DNA]</scope>
    <source>
        <strain evidence="1 2">L46</strain>
    </source>
</reference>
<dbReference type="EMBL" id="JAGEOK010000027">
    <property type="protein sequence ID" value="MBO2442638.1"/>
    <property type="molecule type" value="Genomic_DNA"/>
</dbReference>
<sequence>MTPAEARAWLCAHLRPVLEDELAAGAEAVGFVSGLDNALAVTAPQGPPRDYPAPVTFWDDFPKRGNPYGVGGGYTCPEHGQLLYLVGGSAIAVNDNPRTGR</sequence>
<keyword evidence="2" id="KW-1185">Reference proteome</keyword>
<protein>
    <submittedName>
        <fullName evidence="1">Uncharacterized protein</fullName>
    </submittedName>
</protein>
<evidence type="ECO:0000313" key="2">
    <source>
        <dbReference type="Proteomes" id="UP000666915"/>
    </source>
</evidence>